<organism evidence="1 2">
    <name type="scientific">Vermiconidia calcicola</name>
    <dbReference type="NCBI Taxonomy" id="1690605"/>
    <lineage>
        <taxon>Eukaryota</taxon>
        <taxon>Fungi</taxon>
        <taxon>Dikarya</taxon>
        <taxon>Ascomycota</taxon>
        <taxon>Pezizomycotina</taxon>
        <taxon>Dothideomycetes</taxon>
        <taxon>Dothideomycetidae</taxon>
        <taxon>Mycosphaerellales</taxon>
        <taxon>Extremaceae</taxon>
        <taxon>Vermiconidia</taxon>
    </lineage>
</organism>
<reference evidence="1" key="1">
    <citation type="submission" date="2023-07" db="EMBL/GenBank/DDBJ databases">
        <title>Black Yeasts Isolated from many extreme environments.</title>
        <authorList>
            <person name="Coleine C."/>
            <person name="Stajich J.E."/>
            <person name="Selbmann L."/>
        </authorList>
    </citation>
    <scope>NUCLEOTIDE SEQUENCE</scope>
    <source>
        <strain evidence="1">CCFEE 5714</strain>
    </source>
</reference>
<proteinExistence type="predicted"/>
<dbReference type="EMBL" id="JAUTXU010000187">
    <property type="protein sequence ID" value="KAK3700321.1"/>
    <property type="molecule type" value="Genomic_DNA"/>
</dbReference>
<comment type="caution">
    <text evidence="1">The sequence shown here is derived from an EMBL/GenBank/DDBJ whole genome shotgun (WGS) entry which is preliminary data.</text>
</comment>
<gene>
    <name evidence="1" type="ORF">LTR37_016025</name>
</gene>
<protein>
    <submittedName>
        <fullName evidence="1">Uncharacterized protein</fullName>
    </submittedName>
</protein>
<dbReference type="Proteomes" id="UP001281147">
    <property type="component" value="Unassembled WGS sequence"/>
</dbReference>
<accession>A0ACC3MNY6</accession>
<evidence type="ECO:0000313" key="2">
    <source>
        <dbReference type="Proteomes" id="UP001281147"/>
    </source>
</evidence>
<keyword evidence="2" id="KW-1185">Reference proteome</keyword>
<evidence type="ECO:0000313" key="1">
    <source>
        <dbReference type="EMBL" id="KAK3700321.1"/>
    </source>
</evidence>
<name>A0ACC3MNY6_9PEZI</name>
<sequence>MSHYITTHNANGEAIFTSKIPTEHVDIPTPIGSMNILSTTYNTPLNVSNEADVDQYAKDRTEGLGNRICPDNGTATAFLNIKPNASSPLHRTMTHDVVVVIKGELELHLDSGEKIIMKAGDSVVQRAGMHRWVNITPNDGWARILGTAQSVVEPVEVGGKKLVTDFVLSEGSE</sequence>